<keyword evidence="3" id="KW-0560">Oxidoreductase</keyword>
<feature type="domain" description="Enoyl reductase (ER)" evidence="4">
    <location>
        <begin position="20"/>
        <end position="337"/>
    </location>
</feature>
<dbReference type="InterPro" id="IPR047122">
    <property type="entry name" value="Trans-enoyl_RdTase-like"/>
</dbReference>
<dbReference type="PANTHER" id="PTHR45348:SF2">
    <property type="entry name" value="ZINC-TYPE ALCOHOL DEHYDROGENASE-LIKE PROTEIN C2E1P3.01"/>
    <property type="match status" value="1"/>
</dbReference>
<dbReference type="SUPFAM" id="SSF51735">
    <property type="entry name" value="NAD(P)-binding Rossmann-fold domains"/>
    <property type="match status" value="1"/>
</dbReference>
<dbReference type="SUPFAM" id="SSF50129">
    <property type="entry name" value="GroES-like"/>
    <property type="match status" value="1"/>
</dbReference>
<dbReference type="GO" id="GO:0016651">
    <property type="term" value="F:oxidoreductase activity, acting on NAD(P)H"/>
    <property type="evidence" value="ECO:0007669"/>
    <property type="project" value="InterPro"/>
</dbReference>
<accession>A0A8H6DWG4</accession>
<gene>
    <name evidence="5" type="ORF">GGP41_005982</name>
</gene>
<dbReference type="Proteomes" id="UP000624244">
    <property type="component" value="Unassembled WGS sequence"/>
</dbReference>
<proteinExistence type="inferred from homology"/>
<dbReference type="InterPro" id="IPR020843">
    <property type="entry name" value="ER"/>
</dbReference>
<evidence type="ECO:0000259" key="4">
    <source>
        <dbReference type="SMART" id="SM00829"/>
    </source>
</evidence>
<name>A0A8H6DWG4_COCSA</name>
<dbReference type="InterPro" id="IPR036291">
    <property type="entry name" value="NAD(P)-bd_dom_sf"/>
</dbReference>
<dbReference type="Pfam" id="PF08240">
    <property type="entry name" value="ADH_N"/>
    <property type="match status" value="1"/>
</dbReference>
<dbReference type="Gene3D" id="3.90.180.10">
    <property type="entry name" value="Medium-chain alcohol dehydrogenases, catalytic domain"/>
    <property type="match status" value="1"/>
</dbReference>
<dbReference type="InterPro" id="IPR011032">
    <property type="entry name" value="GroES-like_sf"/>
</dbReference>
<dbReference type="PANTHER" id="PTHR45348">
    <property type="entry name" value="HYPOTHETICAL OXIDOREDUCTASE (EUROFUNG)"/>
    <property type="match status" value="1"/>
</dbReference>
<evidence type="ECO:0000256" key="1">
    <source>
        <dbReference type="ARBA" id="ARBA00008072"/>
    </source>
</evidence>
<reference evidence="5" key="1">
    <citation type="submission" date="2019-11" db="EMBL/GenBank/DDBJ databases">
        <title>Bipolaris sorokiniana Genome sequencing.</title>
        <authorList>
            <person name="Wang H."/>
        </authorList>
    </citation>
    <scope>NUCLEOTIDE SEQUENCE</scope>
</reference>
<comment type="caution">
    <text evidence="5">The sequence shown here is derived from an EMBL/GenBank/DDBJ whole genome shotgun (WGS) entry which is preliminary data.</text>
</comment>
<comment type="similarity">
    <text evidence="1">Belongs to the zinc-containing alcohol dehydrogenase family.</text>
</comment>
<evidence type="ECO:0000256" key="2">
    <source>
        <dbReference type="ARBA" id="ARBA00011245"/>
    </source>
</evidence>
<dbReference type="CDD" id="cd08249">
    <property type="entry name" value="enoyl_reductase_like"/>
    <property type="match status" value="1"/>
</dbReference>
<dbReference type="InterPro" id="IPR013154">
    <property type="entry name" value="ADH-like_N"/>
</dbReference>
<dbReference type="Gene3D" id="3.40.50.720">
    <property type="entry name" value="NAD(P)-binding Rossmann-like Domain"/>
    <property type="match status" value="1"/>
</dbReference>
<dbReference type="SMART" id="SM00829">
    <property type="entry name" value="PKS_ER"/>
    <property type="match status" value="1"/>
</dbReference>
<dbReference type="EMBL" id="WNKQ01000009">
    <property type="protein sequence ID" value="KAF5849045.1"/>
    <property type="molecule type" value="Genomic_DNA"/>
</dbReference>
<sequence length="341" mass="36266">MATTLRVALISNPGKPLEITDADTLHAGLGEVLIRNHAIALQPLDAKMLIAGYGPAAHLAYPAVLGTSGAGIIEVVGEHVQGLAVGDRVVFDTKAYVDASNNRRTGTWQQLVACDAKTVAKIGDVAFEQAVLVDFPLQTAVAALHVFLGMGKPGSRAKEEKVLIWGAGGAVGSYAVQFAKQHKAGYTVVVTASPRDVERQMKLGASEVVNYKDTDAVAKLRSLGPYKYLFTASGDAASQSALASLLESTGGSFASVLPSAVELPSNVNLIYSAFSQAAQKEEYSKWRDWWYQEYLPKVFSGGLVEPVRFTKVQGGLSALQQASQDVFDSKVKGKLVIDPQE</sequence>
<organism evidence="5 6">
    <name type="scientific">Cochliobolus sativus</name>
    <name type="common">Common root rot and spot blotch fungus</name>
    <name type="synonym">Bipolaris sorokiniana</name>
    <dbReference type="NCBI Taxonomy" id="45130"/>
    <lineage>
        <taxon>Eukaryota</taxon>
        <taxon>Fungi</taxon>
        <taxon>Dikarya</taxon>
        <taxon>Ascomycota</taxon>
        <taxon>Pezizomycotina</taxon>
        <taxon>Dothideomycetes</taxon>
        <taxon>Pleosporomycetidae</taxon>
        <taxon>Pleosporales</taxon>
        <taxon>Pleosporineae</taxon>
        <taxon>Pleosporaceae</taxon>
        <taxon>Bipolaris</taxon>
    </lineage>
</organism>
<dbReference type="Pfam" id="PF00107">
    <property type="entry name" value="ADH_zinc_N"/>
    <property type="match status" value="1"/>
</dbReference>
<protein>
    <recommendedName>
        <fullName evidence="4">Enoyl reductase (ER) domain-containing protein</fullName>
    </recommendedName>
</protein>
<evidence type="ECO:0000313" key="5">
    <source>
        <dbReference type="EMBL" id="KAF5849045.1"/>
    </source>
</evidence>
<evidence type="ECO:0000313" key="6">
    <source>
        <dbReference type="Proteomes" id="UP000624244"/>
    </source>
</evidence>
<comment type="subunit">
    <text evidence="2">Monomer.</text>
</comment>
<dbReference type="InterPro" id="IPR013149">
    <property type="entry name" value="ADH-like_C"/>
</dbReference>
<evidence type="ECO:0000256" key="3">
    <source>
        <dbReference type="ARBA" id="ARBA00023002"/>
    </source>
</evidence>
<dbReference type="AlphaFoldDB" id="A0A8H6DWG4"/>